<keyword evidence="2" id="KW-0472">Membrane</keyword>
<keyword evidence="1" id="KW-0175">Coiled coil</keyword>
<feature type="transmembrane region" description="Helical" evidence="2">
    <location>
        <begin position="68"/>
        <end position="87"/>
    </location>
</feature>
<organism evidence="3 4">
    <name type="scientific">candidate division WOR-1 bacterium RIFOXYB2_FULL_37_13</name>
    <dbReference type="NCBI Taxonomy" id="1802579"/>
    <lineage>
        <taxon>Bacteria</taxon>
        <taxon>Bacillati</taxon>
        <taxon>Saganbacteria</taxon>
    </lineage>
</organism>
<proteinExistence type="predicted"/>
<feature type="transmembrane region" description="Helical" evidence="2">
    <location>
        <begin position="273"/>
        <end position="292"/>
    </location>
</feature>
<accession>A0A1F4SNC0</accession>
<comment type="caution">
    <text evidence="3">The sequence shown here is derived from an EMBL/GenBank/DDBJ whole genome shotgun (WGS) entry which is preliminary data.</text>
</comment>
<dbReference type="EMBL" id="MEUB01000034">
    <property type="protein sequence ID" value="OGC21941.1"/>
    <property type="molecule type" value="Genomic_DNA"/>
</dbReference>
<protein>
    <submittedName>
        <fullName evidence="3">Uncharacterized protein</fullName>
    </submittedName>
</protein>
<dbReference type="Proteomes" id="UP000178417">
    <property type="component" value="Unassembled WGS sequence"/>
</dbReference>
<evidence type="ECO:0000256" key="2">
    <source>
        <dbReference type="SAM" id="Phobius"/>
    </source>
</evidence>
<name>A0A1F4SNC0_UNCSA</name>
<evidence type="ECO:0000256" key="1">
    <source>
        <dbReference type="SAM" id="Coils"/>
    </source>
</evidence>
<gene>
    <name evidence="3" type="ORF">A2310_03985</name>
</gene>
<keyword evidence="2" id="KW-0812">Transmembrane</keyword>
<sequence length="547" mass="64465">MSNFIASSEIFFKPFLQNLNPSLFQNIILGVLAIFIPFAIVFLTDILNSKQEKRSEFEKMVLSDEVFGAENVFWFSILGIGFFSFFHGTDISLSAKIASIFVAIILIVFFWKSFKKILRFSEGYKSEFEISFLKKISFSRFFRIKNKKNGEKILRAWNSFWSEKSVINERDFTNIFISHIDDAMNFGKFDLAVKLAKTYANNIENRDRSSMGYEILPKVFEWKEVLWNEQQLRQKSCDTEKRIQSFFSQKHFPTFRNGALKLYKAVNLKRERFGYWYYFGGNFFQAIVKVLLKDRDSSYQLFSSFRKHVEESEKKLDKIEAEKEKEKYCHYVASLFSSFCPTFFDEIDNAPSNHSIWQDDFPAEWKISMTNIKNRASNLVLDEFLKWSQNRIFKKGNISDFDKELTEVINGILPNVDGPLFTAFLMLYHSGAIKDALEKEPNFCISSNSVVSWSSSVEESKESMNKRFPEMMKSKEISQKEETIQIILKFFSSWLMLGKLYKLKTEIESDEIKKICEDSERKERYRKHFLELVELLILEVEKKHEKS</sequence>
<feature type="transmembrane region" description="Helical" evidence="2">
    <location>
        <begin position="23"/>
        <end position="47"/>
    </location>
</feature>
<keyword evidence="2" id="KW-1133">Transmembrane helix</keyword>
<feature type="coiled-coil region" evidence="1">
    <location>
        <begin position="302"/>
        <end position="329"/>
    </location>
</feature>
<evidence type="ECO:0000313" key="4">
    <source>
        <dbReference type="Proteomes" id="UP000178417"/>
    </source>
</evidence>
<reference evidence="3 4" key="1">
    <citation type="journal article" date="2016" name="Nat. Commun.">
        <title>Thousands of microbial genomes shed light on interconnected biogeochemical processes in an aquifer system.</title>
        <authorList>
            <person name="Anantharaman K."/>
            <person name="Brown C.T."/>
            <person name="Hug L.A."/>
            <person name="Sharon I."/>
            <person name="Castelle C.J."/>
            <person name="Probst A.J."/>
            <person name="Thomas B.C."/>
            <person name="Singh A."/>
            <person name="Wilkins M.J."/>
            <person name="Karaoz U."/>
            <person name="Brodie E.L."/>
            <person name="Williams K.H."/>
            <person name="Hubbard S.S."/>
            <person name="Banfield J.F."/>
        </authorList>
    </citation>
    <scope>NUCLEOTIDE SEQUENCE [LARGE SCALE GENOMIC DNA]</scope>
</reference>
<feature type="transmembrane region" description="Helical" evidence="2">
    <location>
        <begin position="93"/>
        <end position="111"/>
    </location>
</feature>
<dbReference type="AlphaFoldDB" id="A0A1F4SNC0"/>
<evidence type="ECO:0000313" key="3">
    <source>
        <dbReference type="EMBL" id="OGC21941.1"/>
    </source>
</evidence>